<dbReference type="Proteomes" id="UP000614811">
    <property type="component" value="Unassembled WGS sequence"/>
</dbReference>
<feature type="transmembrane region" description="Helical" evidence="1">
    <location>
        <begin position="78"/>
        <end position="97"/>
    </location>
</feature>
<gene>
    <name evidence="2" type="ORF">GCM10008090_24420</name>
</gene>
<organism evidence="2 3">
    <name type="scientific">Arenicella chitinivorans</name>
    <dbReference type="NCBI Taxonomy" id="1329800"/>
    <lineage>
        <taxon>Bacteria</taxon>
        <taxon>Pseudomonadati</taxon>
        <taxon>Pseudomonadota</taxon>
        <taxon>Gammaproteobacteria</taxon>
        <taxon>Arenicellales</taxon>
        <taxon>Arenicellaceae</taxon>
        <taxon>Arenicella</taxon>
    </lineage>
</organism>
<accession>A0A918VMT9</accession>
<evidence type="ECO:0000313" key="2">
    <source>
        <dbReference type="EMBL" id="GHA13784.1"/>
    </source>
</evidence>
<feature type="transmembrane region" description="Helical" evidence="1">
    <location>
        <begin position="6"/>
        <end position="30"/>
    </location>
</feature>
<evidence type="ECO:0000313" key="3">
    <source>
        <dbReference type="Proteomes" id="UP000614811"/>
    </source>
</evidence>
<dbReference type="RefSeq" id="WP_189401590.1">
    <property type="nucleotide sequence ID" value="NZ_BMXA01000004.1"/>
</dbReference>
<proteinExistence type="predicted"/>
<evidence type="ECO:0000256" key="1">
    <source>
        <dbReference type="SAM" id="Phobius"/>
    </source>
</evidence>
<comment type="caution">
    <text evidence="2">The sequence shown here is derived from an EMBL/GenBank/DDBJ whole genome shotgun (WGS) entry which is preliminary data.</text>
</comment>
<evidence type="ECO:0008006" key="4">
    <source>
        <dbReference type="Google" id="ProtNLM"/>
    </source>
</evidence>
<dbReference type="AlphaFoldDB" id="A0A918VMT9"/>
<name>A0A918VMT9_9GAMM</name>
<protein>
    <recommendedName>
        <fullName evidence="4">DUF1772 domain-containing protein</fullName>
    </recommendedName>
</protein>
<reference evidence="2" key="2">
    <citation type="submission" date="2020-09" db="EMBL/GenBank/DDBJ databases">
        <authorList>
            <person name="Sun Q."/>
            <person name="Kim S."/>
        </authorList>
    </citation>
    <scope>NUCLEOTIDE SEQUENCE</scope>
    <source>
        <strain evidence="2">KCTC 12711</strain>
    </source>
</reference>
<reference evidence="2" key="1">
    <citation type="journal article" date="2014" name="Int. J. Syst. Evol. Microbiol.">
        <title>Complete genome sequence of Corynebacterium casei LMG S-19264T (=DSM 44701T), isolated from a smear-ripened cheese.</title>
        <authorList>
            <consortium name="US DOE Joint Genome Institute (JGI-PGF)"/>
            <person name="Walter F."/>
            <person name="Albersmeier A."/>
            <person name="Kalinowski J."/>
            <person name="Ruckert C."/>
        </authorList>
    </citation>
    <scope>NUCLEOTIDE SEQUENCE</scope>
    <source>
        <strain evidence="2">KCTC 12711</strain>
    </source>
</reference>
<keyword evidence="3" id="KW-1185">Reference proteome</keyword>
<keyword evidence="1" id="KW-0472">Membrane</keyword>
<keyword evidence="1" id="KW-0812">Transmembrane</keyword>
<feature type="transmembrane region" description="Helical" evidence="1">
    <location>
        <begin position="50"/>
        <end position="72"/>
    </location>
</feature>
<dbReference type="EMBL" id="BMXA01000004">
    <property type="protein sequence ID" value="GHA13784.1"/>
    <property type="molecule type" value="Genomic_DNA"/>
</dbReference>
<sequence length="145" mass="16276">MIDLLTLFTTLMLGLFAGSLLTEAMILVPYWRRMEPTEFLRLHGTLGPRLFQFFAPLTTCAVVLAIVTAVLVGTENSAWLLAGVLSAIVLSLFFIYFRKANNRFATHTITAEELPDELARWSTWHWLRTGILIIAFASSIYGHTA</sequence>
<keyword evidence="1" id="KW-1133">Transmembrane helix</keyword>